<evidence type="ECO:0000256" key="2">
    <source>
        <dbReference type="ARBA" id="ARBA00004255"/>
    </source>
</evidence>
<gene>
    <name evidence="12" type="primary">scocb</name>
    <name evidence="12" type="ORF">NPIL_436701</name>
</gene>
<dbReference type="InterPro" id="IPR019357">
    <property type="entry name" value="SCOC"/>
</dbReference>
<evidence type="ECO:0000313" key="13">
    <source>
        <dbReference type="Proteomes" id="UP000887013"/>
    </source>
</evidence>
<keyword evidence="6" id="KW-0963">Cytoplasm</keyword>
<keyword evidence="7" id="KW-0333">Golgi apparatus</keyword>
<feature type="region of interest" description="Disordered" evidence="11">
    <location>
        <begin position="139"/>
        <end position="194"/>
    </location>
</feature>
<dbReference type="Gene3D" id="1.20.5.170">
    <property type="match status" value="1"/>
</dbReference>
<dbReference type="FunFam" id="1.20.5.170:FF:000038">
    <property type="entry name" value="Short coiled-coil protein a"/>
    <property type="match status" value="1"/>
</dbReference>
<evidence type="ECO:0000313" key="12">
    <source>
        <dbReference type="EMBL" id="GFT05722.1"/>
    </source>
</evidence>
<dbReference type="GO" id="GO:0005829">
    <property type="term" value="C:cytosol"/>
    <property type="evidence" value="ECO:0007669"/>
    <property type="project" value="UniProtKB-SubCell"/>
</dbReference>
<dbReference type="Pfam" id="PF10224">
    <property type="entry name" value="DUF2205"/>
    <property type="match status" value="1"/>
</dbReference>
<proteinExistence type="inferred from homology"/>
<feature type="coiled-coil region" evidence="10">
    <location>
        <begin position="198"/>
        <end position="232"/>
    </location>
</feature>
<comment type="subcellular location">
    <subcellularLocation>
        <location evidence="3">Cytoplasm</location>
        <location evidence="3">Cytosol</location>
    </subcellularLocation>
    <subcellularLocation>
        <location evidence="2">Golgi apparatus membrane</location>
        <topology evidence="2">Peripheral membrane protein</topology>
        <orientation evidence="2">Cytoplasmic side</orientation>
    </subcellularLocation>
    <subcellularLocation>
        <location evidence="4">Golgi apparatus</location>
        <location evidence="4">trans-Golgi network</location>
    </subcellularLocation>
</comment>
<dbReference type="PANTHER" id="PTHR21614">
    <property type="entry name" value="SHORT COILED COIL PROTEIN"/>
    <property type="match status" value="1"/>
</dbReference>
<comment type="similarity">
    <text evidence="5">Belongs to the SCOC family.</text>
</comment>
<reference evidence="12" key="1">
    <citation type="submission" date="2020-08" db="EMBL/GenBank/DDBJ databases">
        <title>Multicomponent nature underlies the extraordinary mechanical properties of spider dragline silk.</title>
        <authorList>
            <person name="Kono N."/>
            <person name="Nakamura H."/>
            <person name="Mori M."/>
            <person name="Yoshida Y."/>
            <person name="Ohtoshi R."/>
            <person name="Malay A.D."/>
            <person name="Moran D.A.P."/>
            <person name="Tomita M."/>
            <person name="Numata K."/>
            <person name="Arakawa K."/>
        </authorList>
    </citation>
    <scope>NUCLEOTIDE SEQUENCE</scope>
</reference>
<evidence type="ECO:0000256" key="11">
    <source>
        <dbReference type="SAM" id="MobiDB-lite"/>
    </source>
</evidence>
<keyword evidence="13" id="KW-1185">Reference proteome</keyword>
<sequence>MQAKNYDWILPERVTGAKQPHCSMICKERKTEQNFRLPSQTLFLKQFSVVQGDKKELPNILKIRISKNINYRAVFKLSWVLVTDHHRNRRRIALHRGTMSYRDLKTNCYPCKVNSSVLVCDLVMAENMIRLQEELNNIPLADEDAQDDSDVETEGTEDHQDLGHQSFESIPSAFTNGSNSPAPPLLDPDLSSDEMEEKTRLISQVLELQNTLEDLSQRVDSVKEENLKLKSENQVLGQYIENLMSASNVFQCTSPKSKKKGSFKGKK</sequence>
<comment type="function">
    <text evidence="1">Positive regulator of amino acid starvation-induced autophagy.</text>
</comment>
<evidence type="ECO:0000256" key="6">
    <source>
        <dbReference type="ARBA" id="ARBA00022490"/>
    </source>
</evidence>
<evidence type="ECO:0000256" key="3">
    <source>
        <dbReference type="ARBA" id="ARBA00004514"/>
    </source>
</evidence>
<name>A0A8X6NBE8_NEPPI</name>
<organism evidence="12 13">
    <name type="scientific">Nephila pilipes</name>
    <name type="common">Giant wood spider</name>
    <name type="synonym">Nephila maculata</name>
    <dbReference type="NCBI Taxonomy" id="299642"/>
    <lineage>
        <taxon>Eukaryota</taxon>
        <taxon>Metazoa</taxon>
        <taxon>Ecdysozoa</taxon>
        <taxon>Arthropoda</taxon>
        <taxon>Chelicerata</taxon>
        <taxon>Arachnida</taxon>
        <taxon>Araneae</taxon>
        <taxon>Araneomorphae</taxon>
        <taxon>Entelegynae</taxon>
        <taxon>Araneoidea</taxon>
        <taxon>Nephilidae</taxon>
        <taxon>Nephila</taxon>
    </lineage>
</organism>
<evidence type="ECO:0000256" key="5">
    <source>
        <dbReference type="ARBA" id="ARBA00010880"/>
    </source>
</evidence>
<dbReference type="GO" id="GO:0000139">
    <property type="term" value="C:Golgi membrane"/>
    <property type="evidence" value="ECO:0007669"/>
    <property type="project" value="UniProtKB-SubCell"/>
</dbReference>
<evidence type="ECO:0000256" key="8">
    <source>
        <dbReference type="ARBA" id="ARBA00023054"/>
    </source>
</evidence>
<feature type="compositionally biased region" description="Polar residues" evidence="11">
    <location>
        <begin position="166"/>
        <end position="179"/>
    </location>
</feature>
<dbReference type="OrthoDB" id="2163284at2759"/>
<evidence type="ECO:0000256" key="1">
    <source>
        <dbReference type="ARBA" id="ARBA00002743"/>
    </source>
</evidence>
<accession>A0A8X6NBE8</accession>
<evidence type="ECO:0000256" key="7">
    <source>
        <dbReference type="ARBA" id="ARBA00023034"/>
    </source>
</evidence>
<protein>
    <submittedName>
        <fullName evidence="12">Short coiled-coil protein B</fullName>
    </submittedName>
</protein>
<evidence type="ECO:0000256" key="4">
    <source>
        <dbReference type="ARBA" id="ARBA00004601"/>
    </source>
</evidence>
<keyword evidence="9" id="KW-0472">Membrane</keyword>
<keyword evidence="8 10" id="KW-0175">Coiled coil</keyword>
<dbReference type="EMBL" id="BMAW01007850">
    <property type="protein sequence ID" value="GFT05722.1"/>
    <property type="molecule type" value="Genomic_DNA"/>
</dbReference>
<dbReference type="AlphaFoldDB" id="A0A8X6NBE8"/>
<dbReference type="Proteomes" id="UP000887013">
    <property type="component" value="Unassembled WGS sequence"/>
</dbReference>
<dbReference type="PANTHER" id="PTHR21614:SF0">
    <property type="entry name" value="GEO08385P1"/>
    <property type="match status" value="1"/>
</dbReference>
<evidence type="ECO:0000256" key="10">
    <source>
        <dbReference type="SAM" id="Coils"/>
    </source>
</evidence>
<feature type="compositionally biased region" description="Acidic residues" evidence="11">
    <location>
        <begin position="141"/>
        <end position="155"/>
    </location>
</feature>
<dbReference type="GO" id="GO:0005802">
    <property type="term" value="C:trans-Golgi network"/>
    <property type="evidence" value="ECO:0007669"/>
    <property type="project" value="TreeGrafter"/>
</dbReference>
<evidence type="ECO:0000256" key="9">
    <source>
        <dbReference type="ARBA" id="ARBA00023136"/>
    </source>
</evidence>
<comment type="caution">
    <text evidence="12">The sequence shown here is derived from an EMBL/GenBank/DDBJ whole genome shotgun (WGS) entry which is preliminary data.</text>
</comment>